<dbReference type="PANTHER" id="PTHR31356">
    <property type="entry name" value="THYLAKOID LUMENAL 29 KDA PROTEIN, CHLOROPLASTIC-RELATED"/>
    <property type="match status" value="1"/>
</dbReference>
<dbReference type="PROSITE" id="PS50873">
    <property type="entry name" value="PEROXIDASE_4"/>
    <property type="match status" value="2"/>
</dbReference>
<dbReference type="Proteomes" id="UP001465976">
    <property type="component" value="Unassembled WGS sequence"/>
</dbReference>
<evidence type="ECO:0000313" key="9">
    <source>
        <dbReference type="EMBL" id="KAL0576522.1"/>
    </source>
</evidence>
<feature type="signal peptide" evidence="7">
    <location>
        <begin position="1"/>
        <end position="25"/>
    </location>
</feature>
<accession>A0ABR3FM86</accession>
<protein>
    <recommendedName>
        <fullName evidence="7">Peroxidase</fullName>
        <ecNumber evidence="7">1.11.1.-</ecNumber>
    </recommendedName>
</protein>
<dbReference type="EC" id="1.11.1.-" evidence="7"/>
<evidence type="ECO:0000256" key="7">
    <source>
        <dbReference type="RuleBase" id="RU363051"/>
    </source>
</evidence>
<dbReference type="InterPro" id="IPR010255">
    <property type="entry name" value="Haem_peroxidase_sf"/>
</dbReference>
<name>A0ABR3FM86_9AGAR</name>
<evidence type="ECO:0000256" key="1">
    <source>
        <dbReference type="ARBA" id="ARBA00022559"/>
    </source>
</evidence>
<dbReference type="EMBL" id="JBAHYK010000218">
    <property type="protein sequence ID" value="KAL0576522.1"/>
    <property type="molecule type" value="Genomic_DNA"/>
</dbReference>
<dbReference type="SUPFAM" id="SSF48113">
    <property type="entry name" value="Heme-dependent peroxidases"/>
    <property type="match status" value="2"/>
</dbReference>
<organism evidence="9 10">
    <name type="scientific">Marasmius crinis-equi</name>
    <dbReference type="NCBI Taxonomy" id="585013"/>
    <lineage>
        <taxon>Eukaryota</taxon>
        <taxon>Fungi</taxon>
        <taxon>Dikarya</taxon>
        <taxon>Basidiomycota</taxon>
        <taxon>Agaricomycotina</taxon>
        <taxon>Agaricomycetes</taxon>
        <taxon>Agaricomycetidae</taxon>
        <taxon>Agaricales</taxon>
        <taxon>Marasmiineae</taxon>
        <taxon>Marasmiaceae</taxon>
        <taxon>Marasmius</taxon>
    </lineage>
</organism>
<comment type="similarity">
    <text evidence="6">Belongs to the peroxidase family.</text>
</comment>
<dbReference type="Gene3D" id="1.10.520.10">
    <property type="match status" value="2"/>
</dbReference>
<dbReference type="InterPro" id="IPR002016">
    <property type="entry name" value="Haem_peroxidase"/>
</dbReference>
<evidence type="ECO:0000256" key="3">
    <source>
        <dbReference type="ARBA" id="ARBA00022723"/>
    </source>
</evidence>
<evidence type="ECO:0000256" key="2">
    <source>
        <dbReference type="ARBA" id="ARBA00022617"/>
    </source>
</evidence>
<dbReference type="Gene3D" id="1.10.420.10">
    <property type="entry name" value="Peroxidase, domain 2"/>
    <property type="match status" value="1"/>
</dbReference>
<reference evidence="9 10" key="1">
    <citation type="submission" date="2024-02" db="EMBL/GenBank/DDBJ databases">
        <title>A draft genome for the cacao thread blight pathogen Marasmius crinis-equi.</title>
        <authorList>
            <person name="Cohen S.P."/>
            <person name="Baruah I.K."/>
            <person name="Amoako-Attah I."/>
            <person name="Bukari Y."/>
            <person name="Meinhardt L.W."/>
            <person name="Bailey B.A."/>
        </authorList>
    </citation>
    <scope>NUCLEOTIDE SEQUENCE [LARGE SCALE GENOMIC DNA]</scope>
    <source>
        <strain evidence="9 10">GH-76</strain>
    </source>
</reference>
<dbReference type="InterPro" id="IPR044831">
    <property type="entry name" value="Ccp1-like"/>
</dbReference>
<evidence type="ECO:0000256" key="6">
    <source>
        <dbReference type="RuleBase" id="RU004241"/>
    </source>
</evidence>
<comment type="caution">
    <text evidence="9">The sequence shown here is derived from an EMBL/GenBank/DDBJ whole genome shotgun (WGS) entry which is preliminary data.</text>
</comment>
<evidence type="ECO:0000259" key="8">
    <source>
        <dbReference type="PROSITE" id="PS50873"/>
    </source>
</evidence>
<feature type="domain" description="Plant heme peroxidase family profile" evidence="8">
    <location>
        <begin position="631"/>
        <end position="834"/>
    </location>
</feature>
<feature type="domain" description="Plant heme peroxidase family profile" evidence="8">
    <location>
        <begin position="121"/>
        <end position="198"/>
    </location>
</feature>
<evidence type="ECO:0000256" key="5">
    <source>
        <dbReference type="ARBA" id="ARBA00023004"/>
    </source>
</evidence>
<keyword evidence="7" id="KW-0732">Signal</keyword>
<keyword evidence="2" id="KW-0349">Heme</keyword>
<dbReference type="Pfam" id="PF00141">
    <property type="entry name" value="peroxidase"/>
    <property type="match status" value="2"/>
</dbReference>
<keyword evidence="10" id="KW-1185">Reference proteome</keyword>
<keyword evidence="1 7" id="KW-0575">Peroxidase</keyword>
<evidence type="ECO:0000313" key="10">
    <source>
        <dbReference type="Proteomes" id="UP001465976"/>
    </source>
</evidence>
<evidence type="ECO:0000256" key="4">
    <source>
        <dbReference type="ARBA" id="ARBA00023002"/>
    </source>
</evidence>
<dbReference type="PANTHER" id="PTHR31356:SF53">
    <property type="entry name" value="HEME PEROXIDASE"/>
    <property type="match status" value="1"/>
</dbReference>
<keyword evidence="5" id="KW-0408">Iron</keyword>
<keyword evidence="3" id="KW-0479">Metal-binding</keyword>
<feature type="chain" id="PRO_5044974887" description="Peroxidase" evidence="7">
    <location>
        <begin position="26"/>
        <end position="1066"/>
    </location>
</feature>
<proteinExistence type="inferred from homology"/>
<gene>
    <name evidence="9" type="ORF">V5O48_005467</name>
</gene>
<keyword evidence="4 7" id="KW-0560">Oxidoreductase</keyword>
<sequence>MYTHLGPFLALIALGSLAFAAVATSSPKWPYGHQLYHEEYLLYEGTDLPAGNTNGCPRRFLTTIPAQWIRLAYHDAATHNVEDGTGGLDASIRFELDRPENIGSGMLSSLADFRIHQTPHVSLADLIAMGTIFSFAGCGGPTHTSIPFRAGRKDATSAGPPGVPEAHQDLHSHIDAFKRQGFNQEEMITLVACGHTNGGVRKDDFGTIVTGNESFALFNGEHVYSRRIVTGYLDGTTTNPLVVASNITMRSDLRIFSSDGNATVHRLAQGTNLDTECASLIERMINTVPKDVQLTEPILPIEFKVGKARLFPSNDSDSLVLTTTLRTLDLPANSKRTITLFWNDREGTKTCPSIGCSVRSASSEAILTGSETGFKFLGVAPERHTFRAIIDPTTSISKFWFEIDEGDGNAKKVVDNDGEGFIVDQDDVLFDPARSVLYVTALGNPRPVRQVIVVGVKTSLLSNPNAIPNLTLTTFNPNTGPPFNPEIGSVALLSNAASWSPMAGYTFFSANVSSGSATKSTTTVTLFSKMRTSTLSLLTTAGLIAAEVVTSNPKWPYGYQLYQEEYLFYEGPDMAGFTTNCLTRDSTTLAAQWIRLAYHDMATHNAEDGTGGLDASIRFELDRAENPGSGMQNTLEDFTIHQTPDVSLADVIAMGTIFAYASCGGPSHTSIPYRGGRKDAISAGPPGAPEPQQDIQSHIDSFRRQGFTQEEMIALVACGHTVGGVRKVDFETIVTGSDKLALFTGKQSYNREVVTGYLDGTTPNPLIVTPNVTMRSDLRIFGSDGNATMKRLAEGNNFDTTCASLVERMINTVPKGVQLTDPILPIQYKVGKIRLYPSNDSDSLILTTTLRTLDLPTNLKRTIMLFWNDREGTKTCPTTGCSVQSASSEIISTDSGNGFKFLGVAAERHAFRAVIDSMTSIGKFWFAIDEGEGSGGGILVDNEGEGFGVDQDDVLFDPVRSMHISEIGVGSRQVAVVAVKTALLSSAAPDLTLTTFNPFTSLPFIPEISTLKLTQNTIPWPPAAGYTFFAANMSGLIASFDVLKEGIVVQEFVQTREILTSVTVGE</sequence>